<feature type="compositionally biased region" description="Polar residues" evidence="1">
    <location>
        <begin position="368"/>
        <end position="379"/>
    </location>
</feature>
<feature type="compositionally biased region" description="Polar residues" evidence="1">
    <location>
        <begin position="126"/>
        <end position="141"/>
    </location>
</feature>
<evidence type="ECO:0008006" key="4">
    <source>
        <dbReference type="Google" id="ProtNLM"/>
    </source>
</evidence>
<protein>
    <recommendedName>
        <fullName evidence="4">DUF4005 domain-containing protein</fullName>
    </recommendedName>
</protein>
<evidence type="ECO:0000313" key="3">
    <source>
        <dbReference type="Proteomes" id="UP001417504"/>
    </source>
</evidence>
<feature type="region of interest" description="Disordered" evidence="1">
    <location>
        <begin position="121"/>
        <end position="141"/>
    </location>
</feature>
<feature type="compositionally biased region" description="Basic and acidic residues" evidence="1">
    <location>
        <begin position="414"/>
        <end position="425"/>
    </location>
</feature>
<dbReference type="Proteomes" id="UP001417504">
    <property type="component" value="Unassembled WGS sequence"/>
</dbReference>
<dbReference type="AlphaFoldDB" id="A0AAP0I5E1"/>
<feature type="compositionally biased region" description="Polar residues" evidence="1">
    <location>
        <begin position="347"/>
        <end position="361"/>
    </location>
</feature>
<comment type="caution">
    <text evidence="2">The sequence shown here is derived from an EMBL/GenBank/DDBJ whole genome shotgun (WGS) entry which is preliminary data.</text>
</comment>
<dbReference type="EMBL" id="JBBNAE010000007">
    <property type="protein sequence ID" value="KAK9108977.1"/>
    <property type="molecule type" value="Genomic_DNA"/>
</dbReference>
<reference evidence="2 3" key="1">
    <citation type="submission" date="2024-01" db="EMBL/GenBank/DDBJ databases">
        <title>Genome assemblies of Stephania.</title>
        <authorList>
            <person name="Yang L."/>
        </authorList>
    </citation>
    <scope>NUCLEOTIDE SEQUENCE [LARGE SCALE GENOMIC DNA]</scope>
    <source>
        <strain evidence="2">QJT</strain>
        <tissue evidence="2">Leaf</tissue>
    </source>
</reference>
<organism evidence="2 3">
    <name type="scientific">Stephania japonica</name>
    <dbReference type="NCBI Taxonomy" id="461633"/>
    <lineage>
        <taxon>Eukaryota</taxon>
        <taxon>Viridiplantae</taxon>
        <taxon>Streptophyta</taxon>
        <taxon>Embryophyta</taxon>
        <taxon>Tracheophyta</taxon>
        <taxon>Spermatophyta</taxon>
        <taxon>Magnoliopsida</taxon>
        <taxon>Ranunculales</taxon>
        <taxon>Menispermaceae</taxon>
        <taxon>Menispermoideae</taxon>
        <taxon>Cissampelideae</taxon>
        <taxon>Stephania</taxon>
    </lineage>
</organism>
<feature type="region of interest" description="Disordered" evidence="1">
    <location>
        <begin position="342"/>
        <end position="462"/>
    </location>
</feature>
<feature type="compositionally biased region" description="Polar residues" evidence="1">
    <location>
        <begin position="426"/>
        <end position="440"/>
    </location>
</feature>
<keyword evidence="3" id="KW-1185">Reference proteome</keyword>
<feature type="compositionally biased region" description="Basic and acidic residues" evidence="1">
    <location>
        <begin position="393"/>
        <end position="402"/>
    </location>
</feature>
<feature type="compositionally biased region" description="Polar residues" evidence="1">
    <location>
        <begin position="447"/>
        <end position="462"/>
    </location>
</feature>
<accession>A0AAP0I5E1</accession>
<feature type="region of interest" description="Disordered" evidence="1">
    <location>
        <begin position="474"/>
        <end position="508"/>
    </location>
</feature>
<evidence type="ECO:0000313" key="2">
    <source>
        <dbReference type="EMBL" id="KAK9108977.1"/>
    </source>
</evidence>
<name>A0AAP0I5E1_9MAGN</name>
<sequence>MKFLNNSFANQLLELTPKRIPIYMKCDISKPDFAWKWLERWSSSRPSDFLHPQNPKYNSQNEQQVEYDEQTISRVGIALVDYMPSSTDRTPNISKHDSGDWDFEFCQPMISFSVNNDEKEPRLVSVGSSNAQEKSSKVETNQTDQLQYSYNEASQYSIPSSNNKSVFAYGNAQSNYEALSTAATSCSPISYLQENAEQQLRLSSILSSAESLMRSMEPSPTENIIFSDPIIELGGSDSGTELSISSTLDSPDRPEVGIVYFGKEASMTNLINRSGSMDDTFNLENLDIDYVEAGSLQVVHRRSVDSIVAIKCSPVAQIHKDAKSDKDPHRLSVEEYFKRHITESESHTTISQKTPSKGNRNQLHKSETAQNSKWQTVRKQSPPKPNHVSSGRKSIEKLRKDQNNWNRRISFGSEKADNADQEQKGRSSTQAVPSYMQATESARAKAHTNNSARPSTDGQTNVDYVRKLNLLSGTNVKQGSPCKQRSVPYSEEGTKVHHGGSYREKWQR</sequence>
<proteinExistence type="predicted"/>
<gene>
    <name evidence="2" type="ORF">Sjap_017037</name>
</gene>
<evidence type="ECO:0000256" key="1">
    <source>
        <dbReference type="SAM" id="MobiDB-lite"/>
    </source>
</evidence>
<feature type="compositionally biased region" description="Polar residues" evidence="1">
    <location>
        <begin position="474"/>
        <end position="483"/>
    </location>
</feature>